<organism evidence="1">
    <name type="scientific">viral metagenome</name>
    <dbReference type="NCBI Taxonomy" id="1070528"/>
    <lineage>
        <taxon>unclassified sequences</taxon>
        <taxon>metagenomes</taxon>
        <taxon>organismal metagenomes</taxon>
    </lineage>
</organism>
<protein>
    <submittedName>
        <fullName evidence="1">Uncharacterized protein</fullName>
    </submittedName>
</protein>
<evidence type="ECO:0000313" key="2">
    <source>
        <dbReference type="EMBL" id="QJA93602.1"/>
    </source>
</evidence>
<name>A0A6M3JND1_9ZZZZ</name>
<evidence type="ECO:0000313" key="1">
    <source>
        <dbReference type="EMBL" id="QJA70768.1"/>
    </source>
</evidence>
<accession>A0A6M3JND1</accession>
<reference evidence="1" key="1">
    <citation type="submission" date="2020-03" db="EMBL/GenBank/DDBJ databases">
        <title>The deep terrestrial virosphere.</title>
        <authorList>
            <person name="Holmfeldt K."/>
            <person name="Nilsson E."/>
            <person name="Simone D."/>
            <person name="Lopez-Fernandez M."/>
            <person name="Wu X."/>
            <person name="de Brujin I."/>
            <person name="Lundin D."/>
            <person name="Andersson A."/>
            <person name="Bertilsson S."/>
            <person name="Dopson M."/>
        </authorList>
    </citation>
    <scope>NUCLEOTIDE SEQUENCE</scope>
    <source>
        <strain evidence="1">MM415A03563</strain>
        <strain evidence="2">MM415B04179</strain>
    </source>
</reference>
<dbReference type="AlphaFoldDB" id="A0A6M3JND1"/>
<dbReference type="EMBL" id="MT143162">
    <property type="protein sequence ID" value="QJA93602.1"/>
    <property type="molecule type" value="Genomic_DNA"/>
</dbReference>
<gene>
    <name evidence="1" type="ORF">MM415A03563_0008</name>
    <name evidence="2" type="ORF">MM415B04179_0010</name>
</gene>
<dbReference type="EMBL" id="MT141819">
    <property type="protein sequence ID" value="QJA70768.1"/>
    <property type="molecule type" value="Genomic_DNA"/>
</dbReference>
<proteinExistence type="predicted"/>
<sequence length="54" mass="6278">MGGATVQYTCKTSHEVIEYINAQYKLATEFNMVLDYIQVSCNKNLYTIDLRVRK</sequence>